<reference evidence="1" key="1">
    <citation type="journal article" date="2022" name="Nat. Microbiol.">
        <title>Unique mobile elements and scalable gene flow at the prokaryote-eukaryote boundary revealed by circularized Asgard archaea genomes.</title>
        <authorList>
            <person name="Wu F."/>
            <person name="Speth D.R."/>
            <person name="Philosof A."/>
            <person name="Cremiere A."/>
            <person name="Narayanan A."/>
            <person name="Barco R.A."/>
            <person name="Connon S.A."/>
            <person name="Amend J.P."/>
            <person name="Antoshechkin I.A."/>
            <person name="Orphan V.J."/>
        </authorList>
    </citation>
    <scope>NUCLEOTIDE SEQUENCE</scope>
    <source>
        <strain evidence="1">PM71</strain>
    </source>
</reference>
<organism evidence="1">
    <name type="scientific">Candidatus Heimdallarchaeum aukensis</name>
    <dbReference type="NCBI Taxonomy" id="2876573"/>
    <lineage>
        <taxon>Archaea</taxon>
        <taxon>Promethearchaeati</taxon>
        <taxon>Candidatus Heimdallarchaeota</taxon>
        <taxon>Candidatus Heimdallarchaeia (ex Rinke et al. 2021) (nom. nud.)</taxon>
        <taxon>Candidatus Heimdallarchaeales</taxon>
        <taxon>Candidatus Heimdallarchaeaceae</taxon>
        <taxon>Candidatus Heimdallarchaeum</taxon>
    </lineage>
</organism>
<dbReference type="AlphaFoldDB" id="A0A9Y1BLI0"/>
<name>A0A9Y1BLI0_9ARCH</name>
<sequence length="282" mass="32626">MEIPSELVVKIGAEGLTTYVDVHDCKDSLDAIILYVDEDFNVRSQVQAKQKEKKQEIGLNIPMPKKSELRKVFIDSIGYSPFNLQGLKIKDYLRQTQYIIEEKVIAKVKSKEHKYVSRLGFIEITALVSVEIDKDIVDTWFTQLANSFESLVVLDEEMLHYVATFLETRLDSSPQIRQLLELDLLLNSTISIIYSNETTIEIYQKNWREIIPEIDLTTHRIYKKLFILAKDNSSKKLLEIYNLLLEQITINLPFPAFLQACATFIMNGLMIINKMKFVTIPL</sequence>
<evidence type="ECO:0000313" key="1">
    <source>
        <dbReference type="EMBL" id="UJG41208.1"/>
    </source>
</evidence>
<dbReference type="EMBL" id="CP084166">
    <property type="protein sequence ID" value="UJG41208.1"/>
    <property type="molecule type" value="Genomic_DNA"/>
</dbReference>
<dbReference type="Proteomes" id="UP001201020">
    <property type="component" value="Chromosome"/>
</dbReference>
<protein>
    <submittedName>
        <fullName evidence="1">Uncharacterized protein</fullName>
    </submittedName>
</protein>
<gene>
    <name evidence="1" type="ORF">K9W45_01790</name>
</gene>
<proteinExistence type="predicted"/>
<accession>A0A9Y1BLI0</accession>